<keyword evidence="2" id="KW-1185">Reference proteome</keyword>
<dbReference type="Proteomes" id="UP000306196">
    <property type="component" value="Unassembled WGS sequence"/>
</dbReference>
<organism evidence="1 2">
    <name type="scientific">Phragmitibacter flavus</name>
    <dbReference type="NCBI Taxonomy" id="2576071"/>
    <lineage>
        <taxon>Bacteria</taxon>
        <taxon>Pseudomonadati</taxon>
        <taxon>Verrucomicrobiota</taxon>
        <taxon>Verrucomicrobiia</taxon>
        <taxon>Verrucomicrobiales</taxon>
        <taxon>Verrucomicrobiaceae</taxon>
        <taxon>Phragmitibacter</taxon>
    </lineage>
</organism>
<evidence type="ECO:0000313" key="2">
    <source>
        <dbReference type="Proteomes" id="UP000306196"/>
    </source>
</evidence>
<reference evidence="1 2" key="1">
    <citation type="submission" date="2019-05" db="EMBL/GenBank/DDBJ databases">
        <title>Verrucobacter flavum gen. nov., sp. nov. a new member of the family Verrucomicrobiaceae.</title>
        <authorList>
            <person name="Szuroczki S."/>
            <person name="Abbaszade G."/>
            <person name="Szabo A."/>
            <person name="Felfoldi T."/>
            <person name="Schumann P."/>
            <person name="Boka K."/>
            <person name="Keki Z."/>
            <person name="Toumi M."/>
            <person name="Toth E."/>
        </authorList>
    </citation>
    <scope>NUCLEOTIDE SEQUENCE [LARGE SCALE GENOMIC DNA]</scope>
    <source>
        <strain evidence="1 2">MG-N-17</strain>
    </source>
</reference>
<dbReference type="EMBL" id="VAUV01000020">
    <property type="protein sequence ID" value="TLD68721.1"/>
    <property type="molecule type" value="Genomic_DNA"/>
</dbReference>
<gene>
    <name evidence="1" type="ORF">FEM03_21300</name>
</gene>
<comment type="caution">
    <text evidence="1">The sequence shown here is derived from an EMBL/GenBank/DDBJ whole genome shotgun (WGS) entry which is preliminary data.</text>
</comment>
<proteinExistence type="predicted"/>
<protein>
    <submittedName>
        <fullName evidence="1">Uncharacterized protein</fullName>
    </submittedName>
</protein>
<sequence>MPTTEEVAAFRAKVEALLGGSKAFTALAGQRIKIGVEIGRQVNQWMPRIPYAKRGDWFAENLPSINRCIHGFNAWLPKWRAEISI</sequence>
<evidence type="ECO:0000313" key="1">
    <source>
        <dbReference type="EMBL" id="TLD68721.1"/>
    </source>
</evidence>
<dbReference type="RefSeq" id="WP_138088332.1">
    <property type="nucleotide sequence ID" value="NZ_VAUV01000020.1"/>
</dbReference>
<name>A0A5R8K8V2_9BACT</name>
<accession>A0A5R8K8V2</accession>
<dbReference type="AlphaFoldDB" id="A0A5R8K8V2"/>